<protein>
    <submittedName>
        <fullName evidence="1">Uncharacterized protein</fullName>
    </submittedName>
</protein>
<organism evidence="1 2">
    <name type="scientific">Herbaspirillum frisingense</name>
    <dbReference type="NCBI Taxonomy" id="92645"/>
    <lineage>
        <taxon>Bacteria</taxon>
        <taxon>Pseudomonadati</taxon>
        <taxon>Pseudomonadota</taxon>
        <taxon>Betaproteobacteria</taxon>
        <taxon>Burkholderiales</taxon>
        <taxon>Oxalobacteraceae</taxon>
        <taxon>Herbaspirillum</taxon>
    </lineage>
</organism>
<dbReference type="AlphaFoldDB" id="A0A7V8FUF6"/>
<dbReference type="Proteomes" id="UP000462435">
    <property type="component" value="Unassembled WGS sequence"/>
</dbReference>
<evidence type="ECO:0000313" key="2">
    <source>
        <dbReference type="Proteomes" id="UP000462435"/>
    </source>
</evidence>
<comment type="caution">
    <text evidence="1">The sequence shown here is derived from an EMBL/GenBank/DDBJ whole genome shotgun (WGS) entry which is preliminary data.</text>
</comment>
<proteinExistence type="predicted"/>
<dbReference type="EMBL" id="WNDX01000136">
    <property type="protein sequence ID" value="KAF1040372.1"/>
    <property type="molecule type" value="Genomic_DNA"/>
</dbReference>
<sequence length="93" mass="10577">MLNWLLFLSLSILVIYAADRAWLRHVARAGESLHDPQGYLELTARMTELCHGDRARVDELIAQQKRASPDAPHADAVRLAMRKLLEPEVVGRY</sequence>
<name>A0A7V8FUF6_9BURK</name>
<accession>A0A7V8FUF6</accession>
<gene>
    <name evidence="1" type="ORF">GAK35_03484</name>
</gene>
<evidence type="ECO:0000313" key="1">
    <source>
        <dbReference type="EMBL" id="KAF1040372.1"/>
    </source>
</evidence>
<reference evidence="2" key="1">
    <citation type="journal article" date="2020" name="MBio">
        <title>Horizontal gene transfer to a defensive symbiont with a reduced genome amongst a multipartite beetle microbiome.</title>
        <authorList>
            <person name="Waterworth S.C."/>
            <person name="Florez L.V."/>
            <person name="Rees E.R."/>
            <person name="Hertweck C."/>
            <person name="Kaltenpoth M."/>
            <person name="Kwan J.C."/>
        </authorList>
    </citation>
    <scope>NUCLEOTIDE SEQUENCE [LARGE SCALE GENOMIC DNA]</scope>
</reference>